<organism evidence="2">
    <name type="scientific">Leptocylindrus danicus</name>
    <dbReference type="NCBI Taxonomy" id="163516"/>
    <lineage>
        <taxon>Eukaryota</taxon>
        <taxon>Sar</taxon>
        <taxon>Stramenopiles</taxon>
        <taxon>Ochrophyta</taxon>
        <taxon>Bacillariophyta</taxon>
        <taxon>Coscinodiscophyceae</taxon>
        <taxon>Chaetocerotophycidae</taxon>
        <taxon>Leptocylindrales</taxon>
        <taxon>Leptocylindraceae</taxon>
        <taxon>Leptocylindrus</taxon>
    </lineage>
</organism>
<keyword evidence="1" id="KW-0812">Transmembrane</keyword>
<gene>
    <name evidence="2" type="ORF">LDAN0321_LOCUS17931</name>
</gene>
<keyword evidence="1" id="KW-1133">Transmembrane helix</keyword>
<sequence>MRDHAQRSEATVPLLETDHTTVRVEAQEDDIAVALTIFQGVIVSSLCVILVGLSIAMFVISEHCFAVIFLGCFNIIILCPMVTSRETELVDGIHLDKKVRKLRREKQWLEHEVHVEEEKYRNLYENDQLLQQFQELLKSICLLQGRREDEVIVLARENLETIGQIKMAIRSKAVERMVQIISSYYHPGKLSLSGDEVNGAIARIKECNSESVTLNEKEFRRSLQRFGLSFSGIYQVLFNILMGNYDGQNILYINFQPGIITSSAASSPLLVSEQDQNSQPERLEEGLSMDVNELFISQ</sequence>
<protein>
    <submittedName>
        <fullName evidence="2">Uncharacterized protein</fullName>
    </submittedName>
</protein>
<keyword evidence="1" id="KW-0472">Membrane</keyword>
<feature type="transmembrane region" description="Helical" evidence="1">
    <location>
        <begin position="65"/>
        <end position="83"/>
    </location>
</feature>
<name>A0A7S2LFE0_9STRA</name>
<evidence type="ECO:0000313" key="2">
    <source>
        <dbReference type="EMBL" id="CAD9604836.1"/>
    </source>
</evidence>
<accession>A0A7S2LFE0</accession>
<proteinExistence type="predicted"/>
<dbReference type="EMBL" id="HBGY01028946">
    <property type="protein sequence ID" value="CAD9604836.1"/>
    <property type="molecule type" value="Transcribed_RNA"/>
</dbReference>
<dbReference type="AlphaFoldDB" id="A0A7S2LFE0"/>
<feature type="transmembrane region" description="Helical" evidence="1">
    <location>
        <begin position="31"/>
        <end position="53"/>
    </location>
</feature>
<evidence type="ECO:0000256" key="1">
    <source>
        <dbReference type="SAM" id="Phobius"/>
    </source>
</evidence>
<reference evidence="2" key="1">
    <citation type="submission" date="2021-01" db="EMBL/GenBank/DDBJ databases">
        <authorList>
            <person name="Corre E."/>
            <person name="Pelletier E."/>
            <person name="Niang G."/>
            <person name="Scheremetjew M."/>
            <person name="Finn R."/>
            <person name="Kale V."/>
            <person name="Holt S."/>
            <person name="Cochrane G."/>
            <person name="Meng A."/>
            <person name="Brown T."/>
            <person name="Cohen L."/>
        </authorList>
    </citation>
    <scope>NUCLEOTIDE SEQUENCE</scope>
    <source>
        <strain evidence="2">B650</strain>
    </source>
</reference>